<reference evidence="1 2" key="1">
    <citation type="submission" date="2018-04" db="EMBL/GenBank/DDBJ databases">
        <title>Novel Campyloabacter and Helicobacter Species and Strains.</title>
        <authorList>
            <person name="Mannion A.J."/>
            <person name="Shen Z."/>
            <person name="Fox J.G."/>
        </authorList>
    </citation>
    <scope>NUCLEOTIDE SEQUENCE [LARGE SCALE GENOMIC DNA]</scope>
    <source>
        <strain evidence="1 2">MIT 99-5101</strain>
    </source>
</reference>
<dbReference type="RefSeq" id="WP_115551257.1">
    <property type="nucleotide sequence ID" value="NZ_CAQJPM010000132.1"/>
</dbReference>
<sequence>MQLDLVFHHLAKRNLCFTTDKPKNLTEILCMAKFKDEERGSFKVFGIEYEKEITKRIPYDESVIMKEAIFNGEEASISKNSQYSFIEHLVSLNKSSLSKIFDDIKGKFYFSRLELKNGFIKDFETIQLHFKAHFNYQLMQSAISVDGQEVGQIYFSCKNDE</sequence>
<evidence type="ECO:0000313" key="1">
    <source>
        <dbReference type="EMBL" id="RDU63227.1"/>
    </source>
</evidence>
<dbReference type="Proteomes" id="UP000256650">
    <property type="component" value="Unassembled WGS sequence"/>
</dbReference>
<comment type="caution">
    <text evidence="1">The sequence shown here is derived from an EMBL/GenBank/DDBJ whole genome shotgun (WGS) entry which is preliminary data.</text>
</comment>
<accession>A0A3D8IDG5</accession>
<dbReference type="OrthoDB" id="5323006at2"/>
<evidence type="ECO:0000313" key="2">
    <source>
        <dbReference type="Proteomes" id="UP000256650"/>
    </source>
</evidence>
<keyword evidence="2" id="KW-1185">Reference proteome</keyword>
<dbReference type="EMBL" id="NXLS01000003">
    <property type="protein sequence ID" value="RDU63227.1"/>
    <property type="molecule type" value="Genomic_DNA"/>
</dbReference>
<proteinExistence type="predicted"/>
<protein>
    <submittedName>
        <fullName evidence="1">Uncharacterized protein</fullName>
    </submittedName>
</protein>
<organism evidence="1 2">
    <name type="scientific">Helicobacter ganmani</name>
    <dbReference type="NCBI Taxonomy" id="60246"/>
    <lineage>
        <taxon>Bacteria</taxon>
        <taxon>Pseudomonadati</taxon>
        <taxon>Campylobacterota</taxon>
        <taxon>Epsilonproteobacteria</taxon>
        <taxon>Campylobacterales</taxon>
        <taxon>Helicobacteraceae</taxon>
        <taxon>Helicobacter</taxon>
    </lineage>
</organism>
<gene>
    <name evidence="1" type="ORF">CQA43_03605</name>
</gene>
<dbReference type="AlphaFoldDB" id="A0A3D8IDG5"/>
<name>A0A3D8IDG5_9HELI</name>